<dbReference type="HOGENOM" id="CLU_3160536_0_0_1"/>
<dbReference type="InParanoid" id="T1I5S9"/>
<sequence>MRKIEMNEEGLDNRPVMLPNSILAVNQQLLLPDEKINENDQLNRSIQQ</sequence>
<dbReference type="AlphaFoldDB" id="T1I5S9"/>
<reference evidence="1" key="1">
    <citation type="submission" date="2015-05" db="UniProtKB">
        <authorList>
            <consortium name="EnsemblMetazoa"/>
        </authorList>
    </citation>
    <scope>IDENTIFICATION</scope>
</reference>
<protein>
    <submittedName>
        <fullName evidence="1">Uncharacterized protein</fullName>
    </submittedName>
</protein>
<organism evidence="1 2">
    <name type="scientific">Rhodnius prolixus</name>
    <name type="common">Triatomid bug</name>
    <dbReference type="NCBI Taxonomy" id="13249"/>
    <lineage>
        <taxon>Eukaryota</taxon>
        <taxon>Metazoa</taxon>
        <taxon>Ecdysozoa</taxon>
        <taxon>Arthropoda</taxon>
        <taxon>Hexapoda</taxon>
        <taxon>Insecta</taxon>
        <taxon>Pterygota</taxon>
        <taxon>Neoptera</taxon>
        <taxon>Paraneoptera</taxon>
        <taxon>Hemiptera</taxon>
        <taxon>Heteroptera</taxon>
        <taxon>Panheteroptera</taxon>
        <taxon>Cimicomorpha</taxon>
        <taxon>Reduviidae</taxon>
        <taxon>Triatominae</taxon>
        <taxon>Rhodnius</taxon>
    </lineage>
</organism>
<accession>T1I5S9</accession>
<name>T1I5S9_RHOPR</name>
<dbReference type="Proteomes" id="UP000015103">
    <property type="component" value="Unassembled WGS sequence"/>
</dbReference>
<evidence type="ECO:0000313" key="2">
    <source>
        <dbReference type="Proteomes" id="UP000015103"/>
    </source>
</evidence>
<keyword evidence="2" id="KW-1185">Reference proteome</keyword>
<dbReference type="VEuPathDB" id="VectorBase:RPRC011648"/>
<proteinExistence type="predicted"/>
<dbReference type="EnsemblMetazoa" id="RPRC011648-RA">
    <property type="protein sequence ID" value="RPRC011648-PA"/>
    <property type="gene ID" value="RPRC011648"/>
</dbReference>
<dbReference type="EMBL" id="ACPB03017029">
    <property type="status" value="NOT_ANNOTATED_CDS"/>
    <property type="molecule type" value="Genomic_DNA"/>
</dbReference>
<evidence type="ECO:0000313" key="1">
    <source>
        <dbReference type="EnsemblMetazoa" id="RPRC011648-PA"/>
    </source>
</evidence>